<organism evidence="1 2">
    <name type="scientific">Enterococcus asini</name>
    <dbReference type="NCBI Taxonomy" id="57732"/>
    <lineage>
        <taxon>Bacteria</taxon>
        <taxon>Bacillati</taxon>
        <taxon>Bacillota</taxon>
        <taxon>Bacilli</taxon>
        <taxon>Lactobacillales</taxon>
        <taxon>Enterococcaceae</taxon>
        <taxon>Enterococcus</taxon>
    </lineage>
</organism>
<proteinExistence type="predicted"/>
<dbReference type="RefSeq" id="WP_147345894.1">
    <property type="nucleotide sequence ID" value="NZ_CABJBY010000003.1"/>
</dbReference>
<evidence type="ECO:0000313" key="2">
    <source>
        <dbReference type="Proteomes" id="UP001256711"/>
    </source>
</evidence>
<comment type="caution">
    <text evidence="1">The sequence shown here is derived from an EMBL/GenBank/DDBJ whole genome shotgun (WGS) entry which is preliminary data.</text>
</comment>
<protein>
    <submittedName>
        <fullName evidence="1">Uncharacterized protein</fullName>
    </submittedName>
</protein>
<evidence type="ECO:0000313" key="1">
    <source>
        <dbReference type="EMBL" id="MDT2810711.1"/>
    </source>
</evidence>
<dbReference type="Proteomes" id="UP001256711">
    <property type="component" value="Unassembled WGS sequence"/>
</dbReference>
<accession>A0AAW8U1D0</accession>
<reference evidence="1" key="1">
    <citation type="submission" date="2023-03" db="EMBL/GenBank/DDBJ databases">
        <authorList>
            <person name="Shen W."/>
            <person name="Cai J."/>
        </authorList>
    </citation>
    <scope>NUCLEOTIDE SEQUENCE</scope>
    <source>
        <strain evidence="1">B226-2</strain>
    </source>
</reference>
<name>A0AAW8U1D0_9ENTE</name>
<gene>
    <name evidence="1" type="ORF">P7H43_09445</name>
</gene>
<sequence length="221" mass="25819">MHITMEPVIKSVTQTCSDQEVAVSLSQCSALVSACQSFGVEGYRVVDYTTNGFLSRYLPIRIPHAPMLVYRGQYLIPLVFRRGTGCEELWNQASRREAFFLLLDWYLRYEPETIVTKYRVMDDEEERFRLKILDSAWIAFRLQELIHCGCYQLKDCPSKEHFIQWNQESRLIQSPLIGRHSPVLDLENRKTVAECLLFFQILQLFFPDAPLCQELQLEKVG</sequence>
<dbReference type="AlphaFoldDB" id="A0AAW8U1D0"/>
<dbReference type="EMBL" id="JARQBJ010000004">
    <property type="protein sequence ID" value="MDT2810711.1"/>
    <property type="molecule type" value="Genomic_DNA"/>
</dbReference>